<evidence type="ECO:0000256" key="8">
    <source>
        <dbReference type="ARBA" id="ARBA00023157"/>
    </source>
</evidence>
<feature type="domain" description="Neurotransmitter-gated ion-channel transmembrane" evidence="16">
    <location>
        <begin position="245"/>
        <end position="500"/>
    </location>
</feature>
<dbReference type="Gene3D" id="1.20.58.390">
    <property type="entry name" value="Neurotransmitter-gated ion-channel transmembrane domain"/>
    <property type="match status" value="2"/>
</dbReference>
<evidence type="ECO:0000256" key="13">
    <source>
        <dbReference type="ARBA" id="ARBA00034099"/>
    </source>
</evidence>
<dbReference type="Pfam" id="PF02931">
    <property type="entry name" value="Neur_chan_LBD"/>
    <property type="match status" value="1"/>
</dbReference>
<feature type="transmembrane region" description="Helical" evidence="14">
    <location>
        <begin position="270"/>
        <end position="288"/>
    </location>
</feature>
<keyword evidence="7 14" id="KW-0472">Membrane</keyword>
<dbReference type="InterPro" id="IPR006029">
    <property type="entry name" value="Neurotrans-gated_channel_TM"/>
</dbReference>
<reference evidence="17" key="1">
    <citation type="submission" date="2021-10" db="EMBL/GenBank/DDBJ databases">
        <title>Tropical sea cucumber genome reveals ecological adaptation and Cuvierian tubules defense mechanism.</title>
        <authorList>
            <person name="Chen T."/>
        </authorList>
    </citation>
    <scope>NUCLEOTIDE SEQUENCE</scope>
    <source>
        <strain evidence="17">Nanhai2018</strain>
        <tissue evidence="17">Muscle</tissue>
    </source>
</reference>
<keyword evidence="11" id="KW-1071">Ligand-gated ion channel</keyword>
<dbReference type="PRINTS" id="PR00252">
    <property type="entry name" value="NRIONCHANNEL"/>
</dbReference>
<dbReference type="GO" id="GO:0045211">
    <property type="term" value="C:postsynaptic membrane"/>
    <property type="evidence" value="ECO:0007669"/>
    <property type="project" value="InterPro"/>
</dbReference>
<gene>
    <name evidence="17" type="ORF">HOLleu_14943</name>
</gene>
<protein>
    <submittedName>
        <fullName evidence="17">Neuronal acetylcholine receptor subunit alpha-10</fullName>
    </submittedName>
</protein>
<evidence type="ECO:0000256" key="2">
    <source>
        <dbReference type="ARBA" id="ARBA00022475"/>
    </source>
</evidence>
<dbReference type="CDD" id="cd18997">
    <property type="entry name" value="LGIC_ECD_nAChR"/>
    <property type="match status" value="1"/>
</dbReference>
<dbReference type="NCBIfam" id="TIGR00860">
    <property type="entry name" value="LIC"/>
    <property type="match status" value="1"/>
</dbReference>
<dbReference type="CDD" id="cd19051">
    <property type="entry name" value="LGIC_TM_cation"/>
    <property type="match status" value="1"/>
</dbReference>
<feature type="transmembrane region" description="Helical" evidence="14">
    <location>
        <begin position="240"/>
        <end position="263"/>
    </location>
</feature>
<dbReference type="FunFam" id="1.20.58.390:FF:000073">
    <property type="entry name" value="Neuronal acetylcholine receptor subunit alpha-9-II"/>
    <property type="match status" value="1"/>
</dbReference>
<dbReference type="InterPro" id="IPR006202">
    <property type="entry name" value="Neur_chan_lig-bd"/>
</dbReference>
<dbReference type="PANTHER" id="PTHR18945">
    <property type="entry name" value="NEUROTRANSMITTER GATED ION CHANNEL"/>
    <property type="match status" value="1"/>
</dbReference>
<evidence type="ECO:0000256" key="14">
    <source>
        <dbReference type="RuleBase" id="RU000687"/>
    </source>
</evidence>
<dbReference type="GO" id="GO:0022848">
    <property type="term" value="F:acetylcholine-gated monoatomic cation-selective channel activity"/>
    <property type="evidence" value="ECO:0007669"/>
    <property type="project" value="InterPro"/>
</dbReference>
<feature type="transmembrane region" description="Helical" evidence="14">
    <location>
        <begin position="486"/>
        <end position="505"/>
    </location>
</feature>
<keyword evidence="9 17" id="KW-0675">Receptor</keyword>
<dbReference type="AlphaFoldDB" id="A0A9Q1HCS6"/>
<organism evidence="17 18">
    <name type="scientific">Holothuria leucospilota</name>
    <name type="common">Black long sea cucumber</name>
    <name type="synonym">Mertensiothuria leucospilota</name>
    <dbReference type="NCBI Taxonomy" id="206669"/>
    <lineage>
        <taxon>Eukaryota</taxon>
        <taxon>Metazoa</taxon>
        <taxon>Echinodermata</taxon>
        <taxon>Eleutherozoa</taxon>
        <taxon>Echinozoa</taxon>
        <taxon>Holothuroidea</taxon>
        <taxon>Aspidochirotacea</taxon>
        <taxon>Aspidochirotida</taxon>
        <taxon>Holothuriidae</taxon>
        <taxon>Holothuria</taxon>
    </lineage>
</organism>
<evidence type="ECO:0000256" key="1">
    <source>
        <dbReference type="ARBA" id="ARBA00022448"/>
    </source>
</evidence>
<dbReference type="InterPro" id="IPR036719">
    <property type="entry name" value="Neuro-gated_channel_TM_sf"/>
</dbReference>
<keyword evidence="12 14" id="KW-0407">Ion channel</keyword>
<dbReference type="SUPFAM" id="SSF90112">
    <property type="entry name" value="Neurotransmitter-gated ion-channel transmembrane pore"/>
    <property type="match status" value="1"/>
</dbReference>
<evidence type="ECO:0000256" key="9">
    <source>
        <dbReference type="ARBA" id="ARBA00023170"/>
    </source>
</evidence>
<evidence type="ECO:0000256" key="7">
    <source>
        <dbReference type="ARBA" id="ARBA00023136"/>
    </source>
</evidence>
<accession>A0A9Q1HCS6</accession>
<proteinExistence type="inferred from homology"/>
<evidence type="ECO:0000256" key="12">
    <source>
        <dbReference type="ARBA" id="ARBA00023303"/>
    </source>
</evidence>
<keyword evidence="3 14" id="KW-0812">Transmembrane</keyword>
<evidence type="ECO:0000256" key="6">
    <source>
        <dbReference type="ARBA" id="ARBA00023065"/>
    </source>
</evidence>
<dbReference type="Pfam" id="PF02932">
    <property type="entry name" value="Neur_chan_memb"/>
    <property type="match status" value="1"/>
</dbReference>
<evidence type="ECO:0000256" key="10">
    <source>
        <dbReference type="ARBA" id="ARBA00023180"/>
    </source>
</evidence>
<feature type="domain" description="Neurotransmitter-gated ion-channel ligand-binding" evidence="15">
    <location>
        <begin position="32"/>
        <end position="237"/>
    </location>
</feature>
<dbReference type="PRINTS" id="PR00254">
    <property type="entry name" value="NICOTINICR"/>
</dbReference>
<dbReference type="InterPro" id="IPR018000">
    <property type="entry name" value="Neurotransmitter_ion_chnl_CS"/>
</dbReference>
<evidence type="ECO:0000256" key="11">
    <source>
        <dbReference type="ARBA" id="ARBA00023286"/>
    </source>
</evidence>
<dbReference type="Gene3D" id="2.70.170.10">
    <property type="entry name" value="Neurotransmitter-gated ion-channel ligand-binding domain"/>
    <property type="match status" value="1"/>
</dbReference>
<comment type="similarity">
    <text evidence="14">Belongs to the ligand-gated ion channel (TC 1.A.9) family.</text>
</comment>
<dbReference type="PROSITE" id="PS00236">
    <property type="entry name" value="NEUROTR_ION_CHANNEL"/>
    <property type="match status" value="1"/>
</dbReference>
<dbReference type="GO" id="GO:0004888">
    <property type="term" value="F:transmembrane signaling receptor activity"/>
    <property type="evidence" value="ECO:0007669"/>
    <property type="project" value="InterPro"/>
</dbReference>
<dbReference type="InterPro" id="IPR006201">
    <property type="entry name" value="Neur_channel"/>
</dbReference>
<dbReference type="InterPro" id="IPR036734">
    <property type="entry name" value="Neur_chan_lig-bd_sf"/>
</dbReference>
<keyword evidence="2" id="KW-1003">Cell membrane</keyword>
<evidence type="ECO:0000313" key="17">
    <source>
        <dbReference type="EMBL" id="KAJ8040603.1"/>
    </source>
</evidence>
<dbReference type="OrthoDB" id="5975154at2759"/>
<dbReference type="InterPro" id="IPR002394">
    <property type="entry name" value="Nicotinic_acetylcholine_rcpt"/>
</dbReference>
<comment type="subcellular location">
    <subcellularLocation>
        <location evidence="13">Synaptic cell membrane</location>
        <topology evidence="13">Multi-pass membrane protein</topology>
    </subcellularLocation>
</comment>
<keyword evidence="4 14" id="KW-1133">Transmembrane helix</keyword>
<evidence type="ECO:0000259" key="16">
    <source>
        <dbReference type="Pfam" id="PF02932"/>
    </source>
</evidence>
<dbReference type="EMBL" id="JAIZAY010000006">
    <property type="protein sequence ID" value="KAJ8040603.1"/>
    <property type="molecule type" value="Genomic_DNA"/>
</dbReference>
<keyword evidence="6 14" id="KW-0406">Ion transport</keyword>
<evidence type="ECO:0000256" key="5">
    <source>
        <dbReference type="ARBA" id="ARBA00023018"/>
    </source>
</evidence>
<dbReference type="FunFam" id="2.70.170.10:FF:000028">
    <property type="entry name" value="AcetylCholine Receptor"/>
    <property type="match status" value="1"/>
</dbReference>
<evidence type="ECO:0000256" key="3">
    <source>
        <dbReference type="ARBA" id="ARBA00022692"/>
    </source>
</evidence>
<name>A0A9Q1HCS6_HOLLE</name>
<evidence type="ECO:0000259" key="15">
    <source>
        <dbReference type="Pfam" id="PF02931"/>
    </source>
</evidence>
<keyword evidence="8" id="KW-1015">Disulfide bond</keyword>
<comment type="caution">
    <text evidence="17">The sequence shown here is derived from an EMBL/GenBank/DDBJ whole genome shotgun (WGS) entry which is preliminary data.</text>
</comment>
<keyword evidence="18" id="KW-1185">Reference proteome</keyword>
<dbReference type="InterPro" id="IPR038050">
    <property type="entry name" value="Neuro_actylchol_rec"/>
</dbReference>
<keyword evidence="1 14" id="KW-0813">Transport</keyword>
<keyword evidence="10" id="KW-0325">Glycoprotein</keyword>
<evidence type="ECO:0000256" key="4">
    <source>
        <dbReference type="ARBA" id="ARBA00022989"/>
    </source>
</evidence>
<evidence type="ECO:0000313" key="18">
    <source>
        <dbReference type="Proteomes" id="UP001152320"/>
    </source>
</evidence>
<dbReference type="Proteomes" id="UP001152320">
    <property type="component" value="Chromosome 6"/>
</dbReference>
<keyword evidence="5" id="KW-0770">Synapse</keyword>
<feature type="transmembrane region" description="Helical" evidence="14">
    <location>
        <begin position="300"/>
        <end position="322"/>
    </location>
</feature>
<sequence>MNFQQRVMARVTVIICVMFALFEVSTAMTQTKRLVKKLFDDDEYDKRLRPVLNESASTYVEMLLYVSSILDMDERRQILKTNIWLTFNWVDELLRWDPDEYGGLRSFKITSDVIWMPDITLYNSAADSYTPYMDGKVVVVNFTGDVNWASPAIFMSHCRISVTHFPFDRQECELKFGPWQYDGHEVVLEGKGDETVYTSDGEWDMQSVSVTSKSQMYPDAPGIPYYDVTYKLQISRRSNYYVFNLILPCVLISGITTLVFILPADSGEKVSLGITVLLSLTVFLLIIAESMPATSDVPVIGQYYAATMLLVSISVVLTIIVLNLHHGGPYLRPVPAWMRRVILTKLARFLRLDPSQISDKKGRRYGFRPFALGGMRKEEGIEKKKERFQSDFEDLNMTEIHKLAHHECPDSPLLSMNSMNGSVKGGSLKQTNPTQEQRPTLSEQTMLLRRLVSHLLFFRERAERNDVTESLLEEWKKVAFVVDRTFMIFYLVLSFATMLIIVLQVDVT</sequence>
<dbReference type="SUPFAM" id="SSF63712">
    <property type="entry name" value="Nicotinic receptor ligand binding domain-like"/>
    <property type="match status" value="1"/>
</dbReference>